<comment type="caution">
    <text evidence="3">The sequence shown here is derived from an EMBL/GenBank/DDBJ whole genome shotgun (WGS) entry which is preliminary data.</text>
</comment>
<dbReference type="RefSeq" id="XP_028489791.1">
    <property type="nucleotide sequence ID" value="XM_028629657.1"/>
</dbReference>
<evidence type="ECO:0000313" key="3">
    <source>
        <dbReference type="EMBL" id="RWR00147.1"/>
    </source>
</evidence>
<dbReference type="GeneID" id="39598934"/>
<organism evidence="3 4">
    <name type="scientific">Byssochlamys spectabilis</name>
    <name type="common">Paecilomyces variotii</name>
    <dbReference type="NCBI Taxonomy" id="264951"/>
    <lineage>
        <taxon>Eukaryota</taxon>
        <taxon>Fungi</taxon>
        <taxon>Dikarya</taxon>
        <taxon>Ascomycota</taxon>
        <taxon>Pezizomycotina</taxon>
        <taxon>Eurotiomycetes</taxon>
        <taxon>Eurotiomycetidae</taxon>
        <taxon>Eurotiales</taxon>
        <taxon>Thermoascaceae</taxon>
        <taxon>Paecilomyces</taxon>
    </lineage>
</organism>
<dbReference type="AlphaFoldDB" id="A0A443I835"/>
<proteinExistence type="predicted"/>
<gene>
    <name evidence="3" type="ORF">C8Q69DRAFT_453830</name>
</gene>
<dbReference type="Proteomes" id="UP000283841">
    <property type="component" value="Unassembled WGS sequence"/>
</dbReference>
<feature type="region of interest" description="Disordered" evidence="1">
    <location>
        <begin position="1"/>
        <end position="164"/>
    </location>
</feature>
<name>A0A443I835_BYSSP</name>
<feature type="compositionally biased region" description="Basic residues" evidence="1">
    <location>
        <begin position="146"/>
        <end position="156"/>
    </location>
</feature>
<dbReference type="InterPro" id="IPR027911">
    <property type="entry name" value="DUF4604"/>
</dbReference>
<dbReference type="Pfam" id="PF15377">
    <property type="entry name" value="DUF4604"/>
    <property type="match status" value="1"/>
</dbReference>
<dbReference type="EMBL" id="RCNU01000001">
    <property type="protein sequence ID" value="RWR00147.1"/>
    <property type="molecule type" value="Genomic_DNA"/>
</dbReference>
<protein>
    <recommendedName>
        <fullName evidence="2">DUF4604 domain-containing protein</fullName>
    </recommendedName>
</protein>
<evidence type="ECO:0000313" key="4">
    <source>
        <dbReference type="Proteomes" id="UP000283841"/>
    </source>
</evidence>
<accession>A0A443I835</accession>
<reference evidence="3 4" key="1">
    <citation type="journal article" date="2018" name="Front. Microbiol.">
        <title>Genomic and genetic insights into a cosmopolitan fungus, Paecilomyces variotii (Eurotiales).</title>
        <authorList>
            <person name="Urquhart A.S."/>
            <person name="Mondo S.J."/>
            <person name="Makela M.R."/>
            <person name="Hane J.K."/>
            <person name="Wiebenga A."/>
            <person name="He G."/>
            <person name="Mihaltcheva S."/>
            <person name="Pangilinan J."/>
            <person name="Lipzen A."/>
            <person name="Barry K."/>
            <person name="de Vries R.P."/>
            <person name="Grigoriev I.V."/>
            <person name="Idnurm A."/>
        </authorList>
    </citation>
    <scope>NUCLEOTIDE SEQUENCE [LARGE SCALE GENOMIC DNA]</scope>
    <source>
        <strain evidence="3 4">CBS 101075</strain>
    </source>
</reference>
<feature type="compositionally biased region" description="Polar residues" evidence="1">
    <location>
        <begin position="101"/>
        <end position="111"/>
    </location>
</feature>
<sequence length="164" mass="18442">MSFKSKNLNYEAKEPPFLQRLKSQYGGANSGRHERAIPRPRRLQKDDDEDAPTYVDGETNEVISKEEYESLVQGDKNDGSQDETKEETASAPAEDEADTANPETKAQQKQNIAEIGGPKKRKQGRVVGEEDTADNAERRQESSSSRKPKQKKKKIKLSFDEGED</sequence>
<evidence type="ECO:0000259" key="2">
    <source>
        <dbReference type="Pfam" id="PF15377"/>
    </source>
</evidence>
<evidence type="ECO:0000256" key="1">
    <source>
        <dbReference type="SAM" id="MobiDB-lite"/>
    </source>
</evidence>
<feature type="compositionally biased region" description="Basic and acidic residues" evidence="1">
    <location>
        <begin position="75"/>
        <end position="88"/>
    </location>
</feature>
<feature type="domain" description="DUF4604" evidence="2">
    <location>
        <begin position="6"/>
        <end position="163"/>
    </location>
</feature>
<dbReference type="VEuPathDB" id="FungiDB:C8Q69DRAFT_453830"/>
<keyword evidence="4" id="KW-1185">Reference proteome</keyword>